<dbReference type="InterPro" id="IPR005111">
    <property type="entry name" value="MoeA_C_domain_IV"/>
</dbReference>
<dbReference type="Pfam" id="PF00994">
    <property type="entry name" value="MoCF_biosynth"/>
    <property type="match status" value="1"/>
</dbReference>
<evidence type="ECO:0000313" key="8">
    <source>
        <dbReference type="EMBL" id="MEM5500859.1"/>
    </source>
</evidence>
<comment type="similarity">
    <text evidence="3 6">Belongs to the MoeA family.</text>
</comment>
<dbReference type="SUPFAM" id="SSF63867">
    <property type="entry name" value="MoeA C-terminal domain-like"/>
    <property type="match status" value="1"/>
</dbReference>
<dbReference type="SUPFAM" id="SSF63882">
    <property type="entry name" value="MoeA N-terminal region -like"/>
    <property type="match status" value="1"/>
</dbReference>
<dbReference type="PANTHER" id="PTHR10192:SF5">
    <property type="entry name" value="GEPHYRIN"/>
    <property type="match status" value="1"/>
</dbReference>
<dbReference type="CDD" id="cd00887">
    <property type="entry name" value="MoeA"/>
    <property type="match status" value="1"/>
</dbReference>
<dbReference type="InterPro" id="IPR001453">
    <property type="entry name" value="MoaB/Mog_dom"/>
</dbReference>
<keyword evidence="6" id="KW-0808">Transferase</keyword>
<dbReference type="Proteomes" id="UP001477870">
    <property type="component" value="Unassembled WGS sequence"/>
</dbReference>
<evidence type="ECO:0000256" key="4">
    <source>
        <dbReference type="ARBA" id="ARBA00023150"/>
    </source>
</evidence>
<dbReference type="SMART" id="SM00852">
    <property type="entry name" value="MoCF_biosynth"/>
    <property type="match status" value="1"/>
</dbReference>
<dbReference type="Gene3D" id="3.40.980.10">
    <property type="entry name" value="MoaB/Mog-like domain"/>
    <property type="match status" value="1"/>
</dbReference>
<keyword evidence="9" id="KW-1185">Reference proteome</keyword>
<dbReference type="NCBIfam" id="TIGR00177">
    <property type="entry name" value="molyb_syn"/>
    <property type="match status" value="1"/>
</dbReference>
<dbReference type="NCBIfam" id="NF045515">
    <property type="entry name" value="Glp_gephyrin"/>
    <property type="match status" value="1"/>
</dbReference>
<dbReference type="InterPro" id="IPR036425">
    <property type="entry name" value="MoaB/Mog-like_dom_sf"/>
</dbReference>
<evidence type="ECO:0000256" key="2">
    <source>
        <dbReference type="ARBA" id="ARBA00005046"/>
    </source>
</evidence>
<comment type="pathway">
    <text evidence="2 6">Cofactor biosynthesis; molybdopterin biosynthesis.</text>
</comment>
<dbReference type="RefSeq" id="WP_342847216.1">
    <property type="nucleotide sequence ID" value="NZ_JBBMQO010000002.1"/>
</dbReference>
<evidence type="ECO:0000256" key="1">
    <source>
        <dbReference type="ARBA" id="ARBA00002901"/>
    </source>
</evidence>
<comment type="cofactor">
    <cofactor evidence="6">
        <name>Mg(2+)</name>
        <dbReference type="ChEBI" id="CHEBI:18420"/>
    </cofactor>
</comment>
<dbReference type="InterPro" id="IPR036135">
    <property type="entry name" value="MoeA_linker/N_sf"/>
</dbReference>
<dbReference type="EC" id="2.10.1.1" evidence="6"/>
<dbReference type="InterPro" id="IPR038987">
    <property type="entry name" value="MoeA-like"/>
</dbReference>
<proteinExistence type="inferred from homology"/>
<dbReference type="InterPro" id="IPR036688">
    <property type="entry name" value="MoeA_C_domain_IV_sf"/>
</dbReference>
<gene>
    <name evidence="8" type="primary">glp</name>
    <name evidence="8" type="ORF">WNY59_04575</name>
</gene>
<dbReference type="SUPFAM" id="SSF53218">
    <property type="entry name" value="Molybdenum cofactor biosynthesis proteins"/>
    <property type="match status" value="1"/>
</dbReference>
<dbReference type="InterPro" id="IPR005110">
    <property type="entry name" value="MoeA_linker/N"/>
</dbReference>
<evidence type="ECO:0000256" key="6">
    <source>
        <dbReference type="RuleBase" id="RU365090"/>
    </source>
</evidence>
<comment type="catalytic activity">
    <reaction evidence="5">
        <text>adenylyl-molybdopterin + molybdate = Mo-molybdopterin + AMP + H(+)</text>
        <dbReference type="Rhea" id="RHEA:35047"/>
        <dbReference type="ChEBI" id="CHEBI:15378"/>
        <dbReference type="ChEBI" id="CHEBI:36264"/>
        <dbReference type="ChEBI" id="CHEBI:62727"/>
        <dbReference type="ChEBI" id="CHEBI:71302"/>
        <dbReference type="ChEBI" id="CHEBI:456215"/>
        <dbReference type="EC" id="2.10.1.1"/>
    </reaction>
</comment>
<dbReference type="PANTHER" id="PTHR10192">
    <property type="entry name" value="MOLYBDOPTERIN BIOSYNTHESIS PROTEIN"/>
    <property type="match status" value="1"/>
</dbReference>
<evidence type="ECO:0000313" key="9">
    <source>
        <dbReference type="Proteomes" id="UP001477870"/>
    </source>
</evidence>
<keyword evidence="6" id="KW-0500">Molybdenum</keyword>
<evidence type="ECO:0000256" key="5">
    <source>
        <dbReference type="ARBA" id="ARBA00047317"/>
    </source>
</evidence>
<keyword evidence="6" id="KW-0460">Magnesium</keyword>
<keyword evidence="6" id="KW-0479">Metal-binding</keyword>
<keyword evidence="4 6" id="KW-0501">Molybdenum cofactor biosynthesis</keyword>
<reference evidence="8 9" key="1">
    <citation type="submission" date="2024-03" db="EMBL/GenBank/DDBJ databases">
        <title>Community enrichment and isolation of bacterial strains for fucoidan degradation.</title>
        <authorList>
            <person name="Sichert A."/>
        </authorList>
    </citation>
    <scope>NUCLEOTIDE SEQUENCE [LARGE SCALE GENOMIC DNA]</scope>
    <source>
        <strain evidence="8 9">AS62</strain>
    </source>
</reference>
<sequence>MAATRKPLLPVDEALARLLHGAEPLGIETIALEHAHNRILATDLFAKRTQPPFAASAMDGYAVRALDAANVGTTLKVIGDVAAGYMFGGVVGAGECVRIFTGAPLPDGTDAILIQEDAEPAGDNHITVTETVTSGTYVRPAGLDFSDGDILLSQGRVLDAGALCLAASGNHASLPVYKKPRIGILATGDELLAPGSTLKPGQIIASNAYGVGAIASEYYAEVIDLGIARDDEKSLKNALQNAIDSQCDVLITLGGASVGEHDLVRSVFISAGMELDFWKIAMQPGKPLMFGKLGNMRILGLPGNPVSSLVCTHLFGVPLICALGGRSYNQVRQKAKLTGPIKANGNREQYARAMIKRTDSGFEASVFENQDSSIISFYANANGLVVRPIDAPAAIAGDDVEFIALTPIGR</sequence>
<protein>
    <recommendedName>
        <fullName evidence="6">Molybdopterin molybdenumtransferase</fullName>
        <ecNumber evidence="6">2.10.1.1</ecNumber>
    </recommendedName>
</protein>
<name>A0ABU9T413_9HYPH</name>
<organism evidence="8 9">
    <name type="scientific">Ahrensia kielensis</name>
    <dbReference type="NCBI Taxonomy" id="76980"/>
    <lineage>
        <taxon>Bacteria</taxon>
        <taxon>Pseudomonadati</taxon>
        <taxon>Pseudomonadota</taxon>
        <taxon>Alphaproteobacteria</taxon>
        <taxon>Hyphomicrobiales</taxon>
        <taxon>Ahrensiaceae</taxon>
        <taxon>Ahrensia</taxon>
    </lineage>
</organism>
<comment type="caution">
    <text evidence="8">The sequence shown here is derived from an EMBL/GenBank/DDBJ whole genome shotgun (WGS) entry which is preliminary data.</text>
</comment>
<dbReference type="Gene3D" id="3.90.105.10">
    <property type="entry name" value="Molybdopterin biosynthesis moea protein, domain 2"/>
    <property type="match status" value="1"/>
</dbReference>
<feature type="domain" description="MoaB/Mog" evidence="7">
    <location>
        <begin position="183"/>
        <end position="322"/>
    </location>
</feature>
<dbReference type="Pfam" id="PF03454">
    <property type="entry name" value="MoeA_C"/>
    <property type="match status" value="1"/>
</dbReference>
<evidence type="ECO:0000259" key="7">
    <source>
        <dbReference type="SMART" id="SM00852"/>
    </source>
</evidence>
<dbReference type="Pfam" id="PF03453">
    <property type="entry name" value="MoeA_N"/>
    <property type="match status" value="1"/>
</dbReference>
<dbReference type="EMBL" id="JBBMQO010000002">
    <property type="protein sequence ID" value="MEM5500859.1"/>
    <property type="molecule type" value="Genomic_DNA"/>
</dbReference>
<dbReference type="Gene3D" id="2.40.340.10">
    <property type="entry name" value="MoeA, C-terminal, domain IV"/>
    <property type="match status" value="1"/>
</dbReference>
<dbReference type="Gene3D" id="2.170.190.11">
    <property type="entry name" value="Molybdopterin biosynthesis moea protein, domain 3"/>
    <property type="match status" value="1"/>
</dbReference>
<evidence type="ECO:0000256" key="3">
    <source>
        <dbReference type="ARBA" id="ARBA00010763"/>
    </source>
</evidence>
<accession>A0ABU9T413</accession>
<comment type="function">
    <text evidence="1 6">Catalyzes the insertion of molybdate into adenylated molybdopterin with the concomitant release of AMP.</text>
</comment>